<dbReference type="Gene3D" id="1.10.40.30">
    <property type="entry name" value="Fumarase/aspartase (C-terminal domain)"/>
    <property type="match status" value="1"/>
</dbReference>
<dbReference type="PANTHER" id="PTHR43814:SF1">
    <property type="entry name" value="ARGININOSUCCINATE LYASE"/>
    <property type="match status" value="1"/>
</dbReference>
<dbReference type="NCBIfam" id="TIGR00838">
    <property type="entry name" value="argH"/>
    <property type="match status" value="1"/>
</dbReference>
<organism evidence="9 10">
    <name type="scientific">Sediminibacillus halophilus</name>
    <dbReference type="NCBI Taxonomy" id="482461"/>
    <lineage>
        <taxon>Bacteria</taxon>
        <taxon>Bacillati</taxon>
        <taxon>Bacillota</taxon>
        <taxon>Bacilli</taxon>
        <taxon>Bacillales</taxon>
        <taxon>Bacillaceae</taxon>
        <taxon>Sediminibacillus</taxon>
    </lineage>
</organism>
<evidence type="ECO:0000313" key="9">
    <source>
        <dbReference type="EMBL" id="SDM31283.1"/>
    </source>
</evidence>
<accession>A0A1G9S6Y8</accession>
<evidence type="ECO:0000256" key="3">
    <source>
        <dbReference type="ARBA" id="ARBA00022571"/>
    </source>
</evidence>
<dbReference type="Pfam" id="PF14698">
    <property type="entry name" value="ASL_C2"/>
    <property type="match status" value="1"/>
</dbReference>
<dbReference type="Gene3D" id="1.10.275.10">
    <property type="entry name" value="Fumarase/aspartase (N-terminal domain)"/>
    <property type="match status" value="1"/>
</dbReference>
<comment type="similarity">
    <text evidence="6">Belongs to the lyase 1 family. Argininosuccinate lyase subfamily.</text>
</comment>
<dbReference type="UniPathway" id="UPA00068">
    <property type="reaction ID" value="UER00114"/>
</dbReference>
<keyword evidence="10" id="KW-1185">Reference proteome</keyword>
<evidence type="ECO:0000256" key="6">
    <source>
        <dbReference type="HAMAP-Rule" id="MF_00006"/>
    </source>
</evidence>
<keyword evidence="3 6" id="KW-0055">Arginine biosynthesis</keyword>
<dbReference type="InterPro" id="IPR000362">
    <property type="entry name" value="Fumarate_lyase_fam"/>
</dbReference>
<comment type="catalytic activity">
    <reaction evidence="6">
        <text>2-(N(omega)-L-arginino)succinate = fumarate + L-arginine</text>
        <dbReference type="Rhea" id="RHEA:24020"/>
        <dbReference type="ChEBI" id="CHEBI:29806"/>
        <dbReference type="ChEBI" id="CHEBI:32682"/>
        <dbReference type="ChEBI" id="CHEBI:57472"/>
        <dbReference type="EC" id="4.3.2.1"/>
    </reaction>
</comment>
<gene>
    <name evidence="6" type="primary">argH</name>
    <name evidence="9" type="ORF">SAMN05216244_2314</name>
</gene>
<dbReference type="PANTHER" id="PTHR43814">
    <property type="entry name" value="ARGININOSUCCINATE LYASE"/>
    <property type="match status" value="1"/>
</dbReference>
<dbReference type="Proteomes" id="UP000182347">
    <property type="component" value="Unassembled WGS sequence"/>
</dbReference>
<reference evidence="10" key="1">
    <citation type="submission" date="2016-10" db="EMBL/GenBank/DDBJ databases">
        <authorList>
            <person name="Varghese N."/>
            <person name="Submissions S."/>
        </authorList>
    </citation>
    <scope>NUCLEOTIDE SEQUENCE [LARGE SCALE GENOMIC DNA]</scope>
    <source>
        <strain evidence="10">CGMCC 1.6199</strain>
    </source>
</reference>
<proteinExistence type="inferred from homology"/>
<name>A0A1G9S6Y8_9BACI</name>
<comment type="subcellular location">
    <subcellularLocation>
        <location evidence="6">Cytoplasm</location>
    </subcellularLocation>
</comment>
<keyword evidence="5 6" id="KW-0456">Lyase</keyword>
<dbReference type="AlphaFoldDB" id="A0A1G9S6Y8"/>
<dbReference type="Pfam" id="PF00206">
    <property type="entry name" value="Lyase_1"/>
    <property type="match status" value="1"/>
</dbReference>
<dbReference type="GO" id="GO:0004056">
    <property type="term" value="F:argininosuccinate lyase activity"/>
    <property type="evidence" value="ECO:0007669"/>
    <property type="project" value="UniProtKB-UniRule"/>
</dbReference>
<evidence type="ECO:0000256" key="1">
    <source>
        <dbReference type="ARBA" id="ARBA00004941"/>
    </source>
</evidence>
<dbReference type="InterPro" id="IPR024083">
    <property type="entry name" value="Fumarase/histidase_N"/>
</dbReference>
<evidence type="ECO:0000256" key="2">
    <source>
        <dbReference type="ARBA" id="ARBA00012338"/>
    </source>
</evidence>
<dbReference type="Gene3D" id="1.20.200.10">
    <property type="entry name" value="Fumarase/aspartase (Central domain)"/>
    <property type="match status" value="1"/>
</dbReference>
<keyword evidence="6" id="KW-0963">Cytoplasm</keyword>
<feature type="domain" description="Fumarate lyase N-terminal" evidence="7">
    <location>
        <begin position="57"/>
        <end position="314"/>
    </location>
</feature>
<dbReference type="GO" id="GO:0042450">
    <property type="term" value="P:L-arginine biosynthetic process via ornithine"/>
    <property type="evidence" value="ECO:0007669"/>
    <property type="project" value="UniProtKB-UniRule"/>
</dbReference>
<evidence type="ECO:0000259" key="8">
    <source>
        <dbReference type="Pfam" id="PF14698"/>
    </source>
</evidence>
<dbReference type="EC" id="4.3.2.1" evidence="2 6"/>
<evidence type="ECO:0000259" key="7">
    <source>
        <dbReference type="Pfam" id="PF00206"/>
    </source>
</evidence>
<sequence length="483" mass="54812">MKSLGCLDMDSLKEEFEAKDGMEFPGKTYVDALLKHVFYDQKEHLFQAMFLIHRAHTTMLAEQHIISEQEADLIIKGIKEVEKMETAGLDYSAEFEDLFFLVESQIGKIIGDELAGKMHIAKSRNDMGEAMYRIVIRDYITSAAQEAENLKEALLYQAEQHIKSIMPAHTHTQPAQPTTFAHYLLAITDNLDRDIKRLTNAYQTVNKSPMGAAAITTSGFPINRERVAELLDFDGVVENSYDAIGTADYLIEAAQALISLMTNMGRWIQEFLRMASKEVGLLKVSDAYVQISSIMPQKRNPVSIEHSRALASSAAGEGMTVVHMIHNTPYGDINDTEDDLQPHLYKGYRKGIRVLRLMRAVVLTMEFNRERAFQQARENMITITELADVLTRDYGLSFRKAHHQASIIAKKTDAAGKELYEISLEKINDWLEGVQLKKEDWQQIIDPACFVERRRVTGGPNQDLVKEMIRSRKGDFSKKSDRV</sequence>
<dbReference type="SUPFAM" id="SSF48557">
    <property type="entry name" value="L-aspartase-like"/>
    <property type="match status" value="1"/>
</dbReference>
<evidence type="ECO:0000256" key="5">
    <source>
        <dbReference type="ARBA" id="ARBA00023239"/>
    </source>
</evidence>
<dbReference type="HAMAP" id="MF_00006">
    <property type="entry name" value="Arg_succ_lyase"/>
    <property type="match status" value="1"/>
</dbReference>
<dbReference type="InterPro" id="IPR029419">
    <property type="entry name" value="Arg_succ_lyase_C"/>
</dbReference>
<keyword evidence="4 6" id="KW-0028">Amino-acid biosynthesis</keyword>
<dbReference type="STRING" id="482461.SAMN05216244_2314"/>
<evidence type="ECO:0000256" key="4">
    <source>
        <dbReference type="ARBA" id="ARBA00022605"/>
    </source>
</evidence>
<dbReference type="GO" id="GO:0005829">
    <property type="term" value="C:cytosol"/>
    <property type="evidence" value="ECO:0007669"/>
    <property type="project" value="TreeGrafter"/>
</dbReference>
<dbReference type="InterPro" id="IPR008948">
    <property type="entry name" value="L-Aspartase-like"/>
</dbReference>
<protein>
    <recommendedName>
        <fullName evidence="2 6">Argininosuccinate lyase</fullName>
        <shortName evidence="6">ASAL</shortName>
        <ecNumber evidence="2 6">4.3.2.1</ecNumber>
    </recommendedName>
    <alternativeName>
        <fullName evidence="6">Arginosuccinase</fullName>
    </alternativeName>
</protein>
<evidence type="ECO:0000313" key="10">
    <source>
        <dbReference type="Proteomes" id="UP000182347"/>
    </source>
</evidence>
<dbReference type="PRINTS" id="PR00145">
    <property type="entry name" value="ARGSUCLYASE"/>
</dbReference>
<dbReference type="PRINTS" id="PR00149">
    <property type="entry name" value="FUMRATELYASE"/>
</dbReference>
<comment type="pathway">
    <text evidence="1 6">Amino-acid biosynthesis; L-arginine biosynthesis; L-arginine from L-ornithine and carbamoyl phosphate: step 3/3.</text>
</comment>
<dbReference type="InterPro" id="IPR009049">
    <property type="entry name" value="Argininosuccinate_lyase"/>
</dbReference>
<dbReference type="EMBL" id="FNHF01000002">
    <property type="protein sequence ID" value="SDM31283.1"/>
    <property type="molecule type" value="Genomic_DNA"/>
</dbReference>
<dbReference type="InterPro" id="IPR022761">
    <property type="entry name" value="Fumarate_lyase_N"/>
</dbReference>
<dbReference type="CDD" id="cd01359">
    <property type="entry name" value="Argininosuccinate_lyase"/>
    <property type="match status" value="1"/>
</dbReference>
<feature type="domain" description="Argininosuccinate lyase C-terminal" evidence="8">
    <location>
        <begin position="381"/>
        <end position="452"/>
    </location>
</feature>